<evidence type="ECO:0000256" key="3">
    <source>
        <dbReference type="ARBA" id="ARBA00022452"/>
    </source>
</evidence>
<dbReference type="EMBL" id="AP017313">
    <property type="protein sequence ID" value="BAU53317.1"/>
    <property type="molecule type" value="Genomic_DNA"/>
</dbReference>
<dbReference type="Gene3D" id="2.170.130.10">
    <property type="entry name" value="TonB-dependent receptor, plug domain"/>
    <property type="match status" value="1"/>
</dbReference>
<dbReference type="InterPro" id="IPR023997">
    <property type="entry name" value="TonB-dep_OMP_SusC/RagA_CS"/>
</dbReference>
<keyword evidence="6 7" id="KW-0998">Cell outer membrane</keyword>
<evidence type="ECO:0000313" key="8">
    <source>
        <dbReference type="EMBL" id="BAU53317.1"/>
    </source>
</evidence>
<comment type="similarity">
    <text evidence="7">Belongs to the TonB-dependent receptor family.</text>
</comment>
<dbReference type="InterPro" id="IPR037066">
    <property type="entry name" value="Plug_dom_sf"/>
</dbReference>
<dbReference type="InterPro" id="IPR039426">
    <property type="entry name" value="TonB-dep_rcpt-like"/>
</dbReference>
<dbReference type="GO" id="GO:0009279">
    <property type="term" value="C:cell outer membrane"/>
    <property type="evidence" value="ECO:0007669"/>
    <property type="project" value="UniProtKB-SubCell"/>
</dbReference>
<keyword evidence="8" id="KW-0675">Receptor</keyword>
<accession>A0A0X8WZX8</accession>
<dbReference type="RefSeq" id="WP_096350812.1">
    <property type="nucleotide sequence ID" value="NZ_AP017313.1"/>
</dbReference>
<evidence type="ECO:0000256" key="1">
    <source>
        <dbReference type="ARBA" id="ARBA00004571"/>
    </source>
</evidence>
<dbReference type="KEGG" id="mgot:MgSA37_01484"/>
<proteinExistence type="inferred from homology"/>
<protein>
    <submittedName>
        <fullName evidence="8">TonB dependent receptor</fullName>
    </submittedName>
</protein>
<dbReference type="Gene3D" id="2.40.170.20">
    <property type="entry name" value="TonB-dependent receptor, beta-barrel domain"/>
    <property type="match status" value="1"/>
</dbReference>
<dbReference type="PROSITE" id="PS52016">
    <property type="entry name" value="TONB_DEPENDENT_REC_3"/>
    <property type="match status" value="1"/>
</dbReference>
<evidence type="ECO:0000256" key="7">
    <source>
        <dbReference type="PROSITE-ProRule" id="PRU01360"/>
    </source>
</evidence>
<evidence type="ECO:0000313" key="9">
    <source>
        <dbReference type="Proteomes" id="UP000218263"/>
    </source>
</evidence>
<evidence type="ECO:0000256" key="4">
    <source>
        <dbReference type="ARBA" id="ARBA00022692"/>
    </source>
</evidence>
<dbReference type="SUPFAM" id="SSF49464">
    <property type="entry name" value="Carboxypeptidase regulatory domain-like"/>
    <property type="match status" value="1"/>
</dbReference>
<organism evidence="8 9">
    <name type="scientific">Mucilaginibacter gotjawali</name>
    <dbReference type="NCBI Taxonomy" id="1550579"/>
    <lineage>
        <taxon>Bacteria</taxon>
        <taxon>Pseudomonadati</taxon>
        <taxon>Bacteroidota</taxon>
        <taxon>Sphingobacteriia</taxon>
        <taxon>Sphingobacteriales</taxon>
        <taxon>Sphingobacteriaceae</taxon>
        <taxon>Mucilaginibacter</taxon>
    </lineage>
</organism>
<keyword evidence="3 7" id="KW-1134">Transmembrane beta strand</keyword>
<dbReference type="InterPro" id="IPR008969">
    <property type="entry name" value="CarboxyPept-like_regulatory"/>
</dbReference>
<dbReference type="Gene3D" id="2.60.40.1120">
    <property type="entry name" value="Carboxypeptidase-like, regulatory domain"/>
    <property type="match status" value="1"/>
</dbReference>
<comment type="subcellular location">
    <subcellularLocation>
        <location evidence="1 7">Cell outer membrane</location>
        <topology evidence="1 7">Multi-pass membrane protein</topology>
    </subcellularLocation>
</comment>
<dbReference type="AlphaFoldDB" id="A0A0X8WZX8"/>
<dbReference type="OrthoDB" id="9768177at2"/>
<evidence type="ECO:0000256" key="6">
    <source>
        <dbReference type="ARBA" id="ARBA00023237"/>
    </source>
</evidence>
<dbReference type="Pfam" id="PF07715">
    <property type="entry name" value="Plug"/>
    <property type="match status" value="1"/>
</dbReference>
<reference evidence="8 9" key="1">
    <citation type="submission" date="2015-12" db="EMBL/GenBank/DDBJ databases">
        <title>Genome sequence of Mucilaginibacter gotjawali.</title>
        <authorList>
            <person name="Lee J.S."/>
            <person name="Lee K.C."/>
            <person name="Kim K.K."/>
            <person name="Lee B.W."/>
        </authorList>
    </citation>
    <scope>NUCLEOTIDE SEQUENCE [LARGE SCALE GENOMIC DNA]</scope>
    <source>
        <strain evidence="8 9">SA3-7</strain>
    </source>
</reference>
<dbReference type="InterPro" id="IPR036942">
    <property type="entry name" value="Beta-barrel_TonB_sf"/>
</dbReference>
<keyword evidence="9" id="KW-1185">Reference proteome</keyword>
<dbReference type="InterPro" id="IPR023996">
    <property type="entry name" value="TonB-dep_OMP_SusC/RagA"/>
</dbReference>
<evidence type="ECO:0000256" key="5">
    <source>
        <dbReference type="ARBA" id="ARBA00023136"/>
    </source>
</evidence>
<evidence type="ECO:0000256" key="2">
    <source>
        <dbReference type="ARBA" id="ARBA00022448"/>
    </source>
</evidence>
<keyword evidence="2 7" id="KW-0813">Transport</keyword>
<dbReference type="InterPro" id="IPR012910">
    <property type="entry name" value="Plug_dom"/>
</dbReference>
<sequence length="1011" mass="109234">MKRIFTISGLVLFCFLFINAAFAQNTTIKGTVSDATTGESLIGVSVIVKGTTNGTQTDVSGAFTITAPLNATLTVSYLGYTSQDIALKGQTTIAIKLLPASRLLEQVVVIGYGTQRKVDNTGSVVSVKGADIAKEASQNALSSLQGKVAGVNIINSGSPGASPQVTIRGLGTIGGSSSPLYVVDGNWYDDISFLNTADIDNVSVLKDASSTAIYGIRGANGVLVITTKRGAKGKPVISYTGYAGWQKATNLVKMANGTEYATAINELYQYNGITPPLFSNPASFGTGTNWYDQILRNAFVTNHELSIGGGSQSNVYNVSFGYLDQDGLVKTNKYQRYTFHVSDDWTIVKPLKIGFTLSGLSSESNDINGGIFHELFGAAPTLPVYYADGKYGDPGDYHTGDGNNYNPQATIDFFNQKSRNKRVTGNVYAELSILKDLKFKTSYGVDIAQAEVRSYSPVYYATVAQQSTSSSLDVQHTETRNWIWENTLTYNKTIGNHKITGLVGMTAQDYTTYYAHGYAKNVPYVANGSLTGSFPDTAKNVLQTVVPSQQPHIRDLSYFARVNYSFNDRYLLNASIRQDGSSPYYGTNGANVFGYFPSVGGGWVISNEEFMKDQHIFDDLKLRGSWGKVGNRNVPINLSNLVVTSDPSYLTAVFGNPQAPALGASINTVVPPITVWENAQSTDVGLEASFLHNRLSFEADYYNRTTDNAIFAIPIPSSVGTSGSNIEGNQAKIQNRGAEFVLSWKDQPSKSFSYSVSANLGINTNKVLSVQSGKNPIYSGGNGIANGALATRTVVGEPIGEFYGYKVAGIFQQDQTSGAQPTAKAGDFQYADVNHDGVIDTRDRVVLGNPNPKYSYGINSSFTYKQFDFELDMQGVADVSIYNANIAYRYGNENFTQDFYDHRWHGAGTSNTYPSVNVGSNANAAPNSFYVESGAYFRVRNAQLGYTFPAAGLKALGIQKLRVFANAQNALNIFGYKGFNPEVGGDVLGRGIDANVYPLYATYNFGVNLTF</sequence>
<dbReference type="NCBIfam" id="TIGR04056">
    <property type="entry name" value="OMP_RagA_SusC"/>
    <property type="match status" value="1"/>
</dbReference>
<dbReference type="Pfam" id="PF13715">
    <property type="entry name" value="CarbopepD_reg_2"/>
    <property type="match status" value="1"/>
</dbReference>
<dbReference type="Proteomes" id="UP000218263">
    <property type="component" value="Chromosome"/>
</dbReference>
<dbReference type="SUPFAM" id="SSF56935">
    <property type="entry name" value="Porins"/>
    <property type="match status" value="1"/>
</dbReference>
<keyword evidence="4 7" id="KW-0812">Transmembrane</keyword>
<name>A0A0X8WZX8_9SPHI</name>
<gene>
    <name evidence="8" type="ORF">MgSA37_01484</name>
</gene>
<keyword evidence="5 7" id="KW-0472">Membrane</keyword>
<dbReference type="NCBIfam" id="TIGR04057">
    <property type="entry name" value="SusC_RagA_signa"/>
    <property type="match status" value="1"/>
</dbReference>